<name>A0A0H2RUD7_9AGAM</name>
<dbReference type="InParanoid" id="A0A0H2RUD7"/>
<proteinExistence type="predicted"/>
<organism evidence="1 2">
    <name type="scientific">Schizopora paradoxa</name>
    <dbReference type="NCBI Taxonomy" id="27342"/>
    <lineage>
        <taxon>Eukaryota</taxon>
        <taxon>Fungi</taxon>
        <taxon>Dikarya</taxon>
        <taxon>Basidiomycota</taxon>
        <taxon>Agaricomycotina</taxon>
        <taxon>Agaricomycetes</taxon>
        <taxon>Hymenochaetales</taxon>
        <taxon>Schizoporaceae</taxon>
        <taxon>Schizopora</taxon>
    </lineage>
</organism>
<dbReference type="EMBL" id="KQ085929">
    <property type="protein sequence ID" value="KLO15464.1"/>
    <property type="molecule type" value="Genomic_DNA"/>
</dbReference>
<reference evidence="1 2" key="1">
    <citation type="submission" date="2015-04" db="EMBL/GenBank/DDBJ databases">
        <title>Complete genome sequence of Schizopora paradoxa KUC8140, a cosmopolitan wood degrader in East Asia.</title>
        <authorList>
            <consortium name="DOE Joint Genome Institute"/>
            <person name="Min B."/>
            <person name="Park H."/>
            <person name="Jang Y."/>
            <person name="Kim J.-J."/>
            <person name="Kim K.H."/>
            <person name="Pangilinan J."/>
            <person name="Lipzen A."/>
            <person name="Riley R."/>
            <person name="Grigoriev I.V."/>
            <person name="Spatafora J.W."/>
            <person name="Choi I.-G."/>
        </authorList>
    </citation>
    <scope>NUCLEOTIDE SEQUENCE [LARGE SCALE GENOMIC DNA]</scope>
    <source>
        <strain evidence="1 2">KUC8140</strain>
    </source>
</reference>
<keyword evidence="2" id="KW-1185">Reference proteome</keyword>
<dbReference type="Proteomes" id="UP000053477">
    <property type="component" value="Unassembled WGS sequence"/>
</dbReference>
<evidence type="ECO:0000313" key="2">
    <source>
        <dbReference type="Proteomes" id="UP000053477"/>
    </source>
</evidence>
<evidence type="ECO:0000313" key="1">
    <source>
        <dbReference type="EMBL" id="KLO15464.1"/>
    </source>
</evidence>
<accession>A0A0H2RUD7</accession>
<protein>
    <submittedName>
        <fullName evidence="1">Uncharacterized protein</fullName>
    </submittedName>
</protein>
<sequence>MSSGYNVNSLALCDENSRFTCSEHFYAVLSRSSSELQAYVAHMVREMVALIAAASNLQMMYEGDWEIFKYTTRSDRDESGRTTITHRLHLTRIGCSVRGRANLGATLFDFAIVASDFRPGCLTTLLFAPTNCDVLEVIYRHDELIRHENQ</sequence>
<dbReference type="AlphaFoldDB" id="A0A0H2RUD7"/>
<gene>
    <name evidence="1" type="ORF">SCHPADRAFT_262904</name>
</gene>